<proteinExistence type="predicted"/>
<organism evidence="1 2">
    <name type="scientific">Leucothrix pacifica</name>
    <dbReference type="NCBI Taxonomy" id="1247513"/>
    <lineage>
        <taxon>Bacteria</taxon>
        <taxon>Pseudomonadati</taxon>
        <taxon>Pseudomonadota</taxon>
        <taxon>Gammaproteobacteria</taxon>
        <taxon>Thiotrichales</taxon>
        <taxon>Thiotrichaceae</taxon>
        <taxon>Leucothrix</taxon>
    </lineage>
</organism>
<dbReference type="RefSeq" id="WP_109836389.1">
    <property type="nucleotide sequence ID" value="NZ_QGKM01000006.1"/>
</dbReference>
<protein>
    <recommendedName>
        <fullName evidence="3">DUF4390 domain-containing protein</fullName>
    </recommendedName>
</protein>
<keyword evidence="2" id="KW-1185">Reference proteome</keyword>
<comment type="caution">
    <text evidence="1">The sequence shown here is derived from an EMBL/GenBank/DDBJ whole genome shotgun (WGS) entry which is preliminary data.</text>
</comment>
<dbReference type="InterPro" id="IPR025500">
    <property type="entry name" value="DUF4390"/>
</dbReference>
<dbReference type="OrthoDB" id="6198507at2"/>
<reference evidence="1 2" key="1">
    <citation type="submission" date="2018-05" db="EMBL/GenBank/DDBJ databases">
        <title>Leucothrix arctica sp. nov., isolated from Arctic seawater.</title>
        <authorList>
            <person name="Choi A."/>
            <person name="Baek K."/>
        </authorList>
    </citation>
    <scope>NUCLEOTIDE SEQUENCE [LARGE SCALE GENOMIC DNA]</scope>
    <source>
        <strain evidence="1 2">JCM 18388</strain>
    </source>
</reference>
<dbReference type="EMBL" id="QGKM01000006">
    <property type="protein sequence ID" value="PWQ99988.1"/>
    <property type="molecule type" value="Genomic_DNA"/>
</dbReference>
<dbReference type="Proteomes" id="UP000245539">
    <property type="component" value="Unassembled WGS sequence"/>
</dbReference>
<dbReference type="AlphaFoldDB" id="A0A317CN67"/>
<gene>
    <name evidence="1" type="ORF">DKW60_04070</name>
</gene>
<accession>A0A317CN67</accession>
<dbReference type="Pfam" id="PF14334">
    <property type="entry name" value="DUF4390"/>
    <property type="match status" value="1"/>
</dbReference>
<evidence type="ECO:0000313" key="2">
    <source>
        <dbReference type="Proteomes" id="UP000245539"/>
    </source>
</evidence>
<sequence>MQRSIARFIIKPVLLIMLLTQHGFAEEGIFFKRHSIYQVDSINNVYLVSAQIDFQLTPYLEQALMNGVVLKTGIYFGLGEHRNWWWNKTDSLSSINYQLKYHALSRHFLLTRNDTNENWNYRSLSTALRNMGHIVNYKLPGLSMNTLDGNHYLFMGVRLSPSTLRLPLKIQSLFSDQYSLSSEVISWPLQ</sequence>
<name>A0A317CN67_9GAMM</name>
<evidence type="ECO:0008006" key="3">
    <source>
        <dbReference type="Google" id="ProtNLM"/>
    </source>
</evidence>
<evidence type="ECO:0000313" key="1">
    <source>
        <dbReference type="EMBL" id="PWQ99988.1"/>
    </source>
</evidence>